<sequence length="256" mass="25997">MAVGLLAVKLTVTPLLMALVTYVNRRFGSFAGGVAAGLPLTSGPISIYLAAEQGLCFAGEAAHGSLVGVGAVLASYLTYLQASRHCSVPLSCLAGLSGFILWAFAAGRIGAETVLVLLDLVLTGLMLVLTRDAPAGTRAARLPPWDLPARIAVSTGLVVLVTLGAPLLGPAVSGLLAPVPVIAWPLIVFVHAQNGRPEAVATIRGTVSGAVGLCAFNLAVIRLAPTTGMAVTYTVALSTSLAVSLVLVGLIARRKT</sequence>
<feature type="transmembrane region" description="Helical" evidence="1">
    <location>
        <begin position="205"/>
        <end position="224"/>
    </location>
</feature>
<organism evidence="2 3">
    <name type="scientific">Methylorubrum suomiense</name>
    <dbReference type="NCBI Taxonomy" id="144191"/>
    <lineage>
        <taxon>Bacteria</taxon>
        <taxon>Pseudomonadati</taxon>
        <taxon>Pseudomonadota</taxon>
        <taxon>Alphaproteobacteria</taxon>
        <taxon>Hyphomicrobiales</taxon>
        <taxon>Methylobacteriaceae</taxon>
        <taxon>Methylorubrum</taxon>
    </lineage>
</organism>
<evidence type="ECO:0000313" key="2">
    <source>
        <dbReference type="EMBL" id="GJE75934.1"/>
    </source>
</evidence>
<feature type="transmembrane region" description="Helical" evidence="1">
    <location>
        <begin position="6"/>
        <end position="23"/>
    </location>
</feature>
<proteinExistence type="predicted"/>
<feature type="transmembrane region" description="Helical" evidence="1">
    <location>
        <begin position="30"/>
        <end position="49"/>
    </location>
</feature>
<keyword evidence="3" id="KW-1185">Reference proteome</keyword>
<dbReference type="EMBL" id="BPRE01000007">
    <property type="protein sequence ID" value="GJE75934.1"/>
    <property type="molecule type" value="Genomic_DNA"/>
</dbReference>
<keyword evidence="1" id="KW-0812">Transmembrane</keyword>
<gene>
    <name evidence="2" type="ORF">BGCPKDLD_2523</name>
</gene>
<name>A0ABQ4UV09_9HYPH</name>
<keyword evidence="1" id="KW-0472">Membrane</keyword>
<feature type="transmembrane region" description="Helical" evidence="1">
    <location>
        <begin position="230"/>
        <end position="252"/>
    </location>
</feature>
<feature type="transmembrane region" description="Helical" evidence="1">
    <location>
        <begin position="61"/>
        <end position="79"/>
    </location>
</feature>
<reference evidence="2" key="2">
    <citation type="submission" date="2021-08" db="EMBL/GenBank/DDBJ databases">
        <authorList>
            <person name="Tani A."/>
            <person name="Ola A."/>
            <person name="Ogura Y."/>
            <person name="Katsura K."/>
            <person name="Hayashi T."/>
        </authorList>
    </citation>
    <scope>NUCLEOTIDE SEQUENCE</scope>
    <source>
        <strain evidence="2">DSM 14458</strain>
    </source>
</reference>
<comment type="caution">
    <text evidence="2">The sequence shown here is derived from an EMBL/GenBank/DDBJ whole genome shotgun (WGS) entry which is preliminary data.</text>
</comment>
<dbReference type="Proteomes" id="UP001055093">
    <property type="component" value="Unassembled WGS sequence"/>
</dbReference>
<accession>A0ABQ4UV09</accession>
<evidence type="ECO:0000256" key="1">
    <source>
        <dbReference type="SAM" id="Phobius"/>
    </source>
</evidence>
<feature type="transmembrane region" description="Helical" evidence="1">
    <location>
        <begin position="175"/>
        <end position="193"/>
    </location>
</feature>
<protein>
    <submittedName>
        <fullName evidence="2">Uncharacterized protein</fullName>
    </submittedName>
</protein>
<dbReference type="RefSeq" id="WP_137828828.1">
    <property type="nucleotide sequence ID" value="NZ_BPRE01000007.1"/>
</dbReference>
<evidence type="ECO:0000313" key="3">
    <source>
        <dbReference type="Proteomes" id="UP001055093"/>
    </source>
</evidence>
<keyword evidence="1" id="KW-1133">Transmembrane helix</keyword>
<feature type="transmembrane region" description="Helical" evidence="1">
    <location>
        <begin position="86"/>
        <end position="105"/>
    </location>
</feature>
<reference evidence="2" key="1">
    <citation type="journal article" date="2021" name="Front. Microbiol.">
        <title>Comprehensive Comparative Genomics and Phenotyping of Methylobacterium Species.</title>
        <authorList>
            <person name="Alessa O."/>
            <person name="Ogura Y."/>
            <person name="Fujitani Y."/>
            <person name="Takami H."/>
            <person name="Hayashi T."/>
            <person name="Sahin N."/>
            <person name="Tani A."/>
        </authorList>
    </citation>
    <scope>NUCLEOTIDE SEQUENCE</scope>
    <source>
        <strain evidence="2">DSM 14458</strain>
    </source>
</reference>